<dbReference type="InterPro" id="IPR050964">
    <property type="entry name" value="Striated_Muscle_Regulatory"/>
</dbReference>
<dbReference type="EMBL" id="BGZK01000919">
    <property type="protein sequence ID" value="GBP65091.1"/>
    <property type="molecule type" value="Genomic_DNA"/>
</dbReference>
<comment type="caution">
    <text evidence="3">The sequence shown here is derived from an EMBL/GenBank/DDBJ whole genome shotgun (WGS) entry which is preliminary data.</text>
</comment>
<feature type="domain" description="Fibronectin type-III" evidence="2">
    <location>
        <begin position="1"/>
        <end position="44"/>
    </location>
</feature>
<dbReference type="Pfam" id="PF00041">
    <property type="entry name" value="fn3"/>
    <property type="match status" value="1"/>
</dbReference>
<keyword evidence="1" id="KW-0677">Repeat</keyword>
<proteinExistence type="predicted"/>
<dbReference type="InterPro" id="IPR013783">
    <property type="entry name" value="Ig-like_fold"/>
</dbReference>
<dbReference type="CDD" id="cd00063">
    <property type="entry name" value="FN3"/>
    <property type="match status" value="2"/>
</dbReference>
<evidence type="ECO:0000256" key="1">
    <source>
        <dbReference type="ARBA" id="ARBA00022737"/>
    </source>
</evidence>
<dbReference type="STRING" id="151549.A0A4C1XMR2"/>
<dbReference type="PANTHER" id="PTHR13817:SF73">
    <property type="entry name" value="FIBRONECTIN TYPE-III DOMAIN-CONTAINING PROTEIN"/>
    <property type="match status" value="1"/>
</dbReference>
<evidence type="ECO:0000259" key="2">
    <source>
        <dbReference type="PROSITE" id="PS50853"/>
    </source>
</evidence>
<organism evidence="3 4">
    <name type="scientific">Eumeta variegata</name>
    <name type="common">Bagworm moth</name>
    <name type="synonym">Eumeta japonica</name>
    <dbReference type="NCBI Taxonomy" id="151549"/>
    <lineage>
        <taxon>Eukaryota</taxon>
        <taxon>Metazoa</taxon>
        <taxon>Ecdysozoa</taxon>
        <taxon>Arthropoda</taxon>
        <taxon>Hexapoda</taxon>
        <taxon>Insecta</taxon>
        <taxon>Pterygota</taxon>
        <taxon>Neoptera</taxon>
        <taxon>Endopterygota</taxon>
        <taxon>Lepidoptera</taxon>
        <taxon>Glossata</taxon>
        <taxon>Ditrysia</taxon>
        <taxon>Tineoidea</taxon>
        <taxon>Psychidae</taxon>
        <taxon>Oiketicinae</taxon>
        <taxon>Eumeta</taxon>
    </lineage>
</organism>
<dbReference type="Proteomes" id="UP000299102">
    <property type="component" value="Unassembled WGS sequence"/>
</dbReference>
<dbReference type="AlphaFoldDB" id="A0A4C1XMR2"/>
<dbReference type="InterPro" id="IPR003961">
    <property type="entry name" value="FN3_dom"/>
</dbReference>
<dbReference type="InterPro" id="IPR036116">
    <property type="entry name" value="FN3_sf"/>
</dbReference>
<dbReference type="Gene3D" id="2.60.40.10">
    <property type="entry name" value="Immunoglobulins"/>
    <property type="match status" value="2"/>
</dbReference>
<dbReference type="SMART" id="SM00060">
    <property type="entry name" value="FN3"/>
    <property type="match status" value="1"/>
</dbReference>
<sequence length="236" mass="25562">MCQGEETTISRLTPYAEYELRARAHNAAGDGPLSAPQLCRTDEDVPSAPGGIKLVALGERSLRASWLPPPEPNGRLTHYSLYVKDLSGSQEPNMSRVSACTENEGAAAECMRSVRGLRTGRTYEAWVRAATAAGEGPPTPAVACQPSALEPFQSISSSRFIVFGRNGLLERRVLRSVNVLAHDRASRRRECDPAGGVRASTTAFIVRAPRGTRGRTSDTAMNKFHFLHVAKISLML</sequence>
<dbReference type="SUPFAM" id="SSF49265">
    <property type="entry name" value="Fibronectin type III"/>
    <property type="match status" value="1"/>
</dbReference>
<evidence type="ECO:0000313" key="4">
    <source>
        <dbReference type="Proteomes" id="UP000299102"/>
    </source>
</evidence>
<evidence type="ECO:0000313" key="3">
    <source>
        <dbReference type="EMBL" id="GBP65091.1"/>
    </source>
</evidence>
<accession>A0A4C1XMR2</accession>
<dbReference type="OrthoDB" id="5969272at2759"/>
<feature type="domain" description="Fibronectin type-III" evidence="2">
    <location>
        <begin position="48"/>
        <end position="151"/>
    </location>
</feature>
<protein>
    <submittedName>
        <fullName evidence="3">Down syndrome cell adhesion molecule-like protein Dscam2</fullName>
    </submittedName>
</protein>
<reference evidence="3 4" key="1">
    <citation type="journal article" date="2019" name="Commun. Biol.">
        <title>The bagworm genome reveals a unique fibroin gene that provides high tensile strength.</title>
        <authorList>
            <person name="Kono N."/>
            <person name="Nakamura H."/>
            <person name="Ohtoshi R."/>
            <person name="Tomita M."/>
            <person name="Numata K."/>
            <person name="Arakawa K."/>
        </authorList>
    </citation>
    <scope>NUCLEOTIDE SEQUENCE [LARGE SCALE GENOMIC DNA]</scope>
</reference>
<gene>
    <name evidence="3" type="primary">Dscam2</name>
    <name evidence="3" type="ORF">EVAR_5237_1</name>
</gene>
<keyword evidence="4" id="KW-1185">Reference proteome</keyword>
<name>A0A4C1XMR2_EUMVA</name>
<dbReference type="PANTHER" id="PTHR13817">
    <property type="entry name" value="TITIN"/>
    <property type="match status" value="1"/>
</dbReference>
<dbReference type="PROSITE" id="PS50853">
    <property type="entry name" value="FN3"/>
    <property type="match status" value="2"/>
</dbReference>